<comment type="caution">
    <text evidence="2">The sequence shown here is derived from an EMBL/GenBank/DDBJ whole genome shotgun (WGS) entry which is preliminary data.</text>
</comment>
<gene>
    <name evidence="2" type="ORF">Pta02_21620</name>
</gene>
<protein>
    <submittedName>
        <fullName evidence="2">Uncharacterized protein</fullName>
    </submittedName>
</protein>
<reference evidence="2" key="1">
    <citation type="submission" date="2021-01" db="EMBL/GenBank/DDBJ databases">
        <title>Whole genome shotgun sequence of Planobispora takensis NBRC 109077.</title>
        <authorList>
            <person name="Komaki H."/>
            <person name="Tamura T."/>
        </authorList>
    </citation>
    <scope>NUCLEOTIDE SEQUENCE</scope>
    <source>
        <strain evidence="2">NBRC 109077</strain>
    </source>
</reference>
<organism evidence="2 3">
    <name type="scientific">Planobispora takensis</name>
    <dbReference type="NCBI Taxonomy" id="1367882"/>
    <lineage>
        <taxon>Bacteria</taxon>
        <taxon>Bacillati</taxon>
        <taxon>Actinomycetota</taxon>
        <taxon>Actinomycetes</taxon>
        <taxon>Streptosporangiales</taxon>
        <taxon>Streptosporangiaceae</taxon>
        <taxon>Planobispora</taxon>
    </lineage>
</organism>
<accession>A0A8J3T319</accession>
<evidence type="ECO:0000313" key="2">
    <source>
        <dbReference type="EMBL" id="GII00154.1"/>
    </source>
</evidence>
<name>A0A8J3T319_9ACTN</name>
<feature type="region of interest" description="Disordered" evidence="1">
    <location>
        <begin position="1"/>
        <end position="80"/>
    </location>
</feature>
<keyword evidence="3" id="KW-1185">Reference proteome</keyword>
<feature type="compositionally biased region" description="Basic and acidic residues" evidence="1">
    <location>
        <begin position="55"/>
        <end position="66"/>
    </location>
</feature>
<feature type="compositionally biased region" description="Basic and acidic residues" evidence="1">
    <location>
        <begin position="25"/>
        <end position="47"/>
    </location>
</feature>
<dbReference type="EMBL" id="BOOK01000014">
    <property type="protein sequence ID" value="GII00154.1"/>
    <property type="molecule type" value="Genomic_DNA"/>
</dbReference>
<proteinExistence type="predicted"/>
<dbReference type="AlphaFoldDB" id="A0A8J3T319"/>
<sequence length="110" mass="12233">MAKTGPTRSRRGPLPAGETVPRPSARAERPVEELADLLLRRREEARARRGRPSRSRPEDGAAERRAAARSVPGRGPLMPPYRLATLHDIFTAVTPQDHDGAPQMRNPRRT</sequence>
<dbReference type="RefSeq" id="WP_203874580.1">
    <property type="nucleotide sequence ID" value="NZ_BOOK01000014.1"/>
</dbReference>
<evidence type="ECO:0000256" key="1">
    <source>
        <dbReference type="SAM" id="MobiDB-lite"/>
    </source>
</evidence>
<dbReference type="Proteomes" id="UP000634476">
    <property type="component" value="Unassembled WGS sequence"/>
</dbReference>
<evidence type="ECO:0000313" key="3">
    <source>
        <dbReference type="Proteomes" id="UP000634476"/>
    </source>
</evidence>